<evidence type="ECO:0000313" key="1">
    <source>
        <dbReference type="EMBL" id="RCJ33324.1"/>
    </source>
</evidence>
<dbReference type="AlphaFoldDB" id="A0A367RCQ3"/>
<evidence type="ECO:0000313" key="2">
    <source>
        <dbReference type="Proteomes" id="UP000252085"/>
    </source>
</evidence>
<protein>
    <recommendedName>
        <fullName evidence="3">Tetratricopeptide repeat protein</fullName>
    </recommendedName>
</protein>
<dbReference type="EMBL" id="LXQE01000160">
    <property type="protein sequence ID" value="RCJ33324.1"/>
    <property type="molecule type" value="Genomic_DNA"/>
</dbReference>
<reference evidence="2" key="1">
    <citation type="submission" date="2016-04" db="EMBL/GenBank/DDBJ databases">
        <authorList>
            <person name="Tabuchi Yagui T.R."/>
        </authorList>
    </citation>
    <scope>NUCLEOTIDE SEQUENCE [LARGE SCALE GENOMIC DNA]</scope>
</reference>
<proteinExistence type="predicted"/>
<evidence type="ECO:0008006" key="3">
    <source>
        <dbReference type="Google" id="ProtNLM"/>
    </source>
</evidence>
<dbReference type="SUPFAM" id="SSF48452">
    <property type="entry name" value="TPR-like"/>
    <property type="match status" value="1"/>
</dbReference>
<gene>
    <name evidence="1" type="ORF">A6769_25445</name>
</gene>
<comment type="caution">
    <text evidence="1">The sequence shown here is derived from an EMBL/GenBank/DDBJ whole genome shotgun (WGS) entry which is preliminary data.</text>
</comment>
<name>A0A367RCQ3_NOSPU</name>
<dbReference type="Gene3D" id="1.25.40.10">
    <property type="entry name" value="Tetratricopeptide repeat domain"/>
    <property type="match status" value="1"/>
</dbReference>
<dbReference type="InterPro" id="IPR011990">
    <property type="entry name" value="TPR-like_helical_dom_sf"/>
</dbReference>
<sequence length="81" mass="9653">MQVLSYLRVLGSALLRPLRAIHRFVKFLIKQEYQADGVRHLNQGLDLYNQGLYHDALKQFDQALSYFQRIKRSRQRSYSPQ</sequence>
<dbReference type="Proteomes" id="UP000252085">
    <property type="component" value="Unassembled WGS sequence"/>
</dbReference>
<accession>A0A367RCQ3</accession>
<organism evidence="1 2">
    <name type="scientific">Nostoc punctiforme NIES-2108</name>
    <dbReference type="NCBI Taxonomy" id="1356359"/>
    <lineage>
        <taxon>Bacteria</taxon>
        <taxon>Bacillati</taxon>
        <taxon>Cyanobacteriota</taxon>
        <taxon>Cyanophyceae</taxon>
        <taxon>Nostocales</taxon>
        <taxon>Nostocaceae</taxon>
        <taxon>Nostoc</taxon>
    </lineage>
</organism>